<accession>A0ABS4XH91</accession>
<dbReference type="RefSeq" id="WP_210000409.1">
    <property type="nucleotide sequence ID" value="NZ_BAAAJY010000001.1"/>
</dbReference>
<comment type="similarity">
    <text evidence="2">Belongs to the bacterial solute-binding protein 5 family.</text>
</comment>
<dbReference type="Proteomes" id="UP001296993">
    <property type="component" value="Unassembled WGS sequence"/>
</dbReference>
<protein>
    <submittedName>
        <fullName evidence="6">Peptide/nickel transport system substrate-binding protein</fullName>
    </submittedName>
</protein>
<comment type="caution">
    <text evidence="6">The sequence shown here is derived from an EMBL/GenBank/DDBJ whole genome shotgun (WGS) entry which is preliminary data.</text>
</comment>
<dbReference type="Gene3D" id="3.40.190.10">
    <property type="entry name" value="Periplasmic binding protein-like II"/>
    <property type="match status" value="1"/>
</dbReference>
<sequence length="543" mass="57842">MMKKTLKLAFAAGAVLALAACSASPGENSASAAKPSFDLTVNTPAPSGELDKLTWSLYAEPSSLDYAYAFDFSDNQVLANVCESLLRLNADMSVGPGLATKFENPDPTTWVYTIREGVKFHDGTTLTADDVVFSMNRHLDPAVGSFWYSAYNNVKDIKKTGANEVTVTTKVPDALFNDSLSGAPGVIESEATLKKAGADYGNSTGGVNCTGPFELKSWQNGEKINLTRFDGYWDKKLTAKASEVEFVIQTDPVARVNALKSGEIDGGWMLPSNAIGELKASGAGDVFFGLNSAVNSLVVSNPEGPLGNAEVRKALLMAIDRNGLVQAAEAGYATRTNSLTTESVWGSADAATKEAAFKDLVDYPYDIEAAAKIIQEQGVAGQEITITTAPMGNNFAVTAQATAAAAESIGLKAKINTVTPNAYSALFSDPAAREGTDLFYTNWYLSAGNPLEMFSILRTGDFSNYGGWSNPAFDKATNASVHTKDPAKSLALAVESQKITNKEIPWLPLYESPTNIWMNNKITGASPSVNYLYYPWAAQIGAK</sequence>
<organism evidence="6 7">
    <name type="scientific">Paeniglutamicibacter kerguelensis</name>
    <dbReference type="NCBI Taxonomy" id="254788"/>
    <lineage>
        <taxon>Bacteria</taxon>
        <taxon>Bacillati</taxon>
        <taxon>Actinomycetota</taxon>
        <taxon>Actinomycetes</taxon>
        <taxon>Micrococcales</taxon>
        <taxon>Micrococcaceae</taxon>
        <taxon>Paeniglutamicibacter</taxon>
    </lineage>
</organism>
<dbReference type="PROSITE" id="PS01040">
    <property type="entry name" value="SBP_BACTERIAL_5"/>
    <property type="match status" value="1"/>
</dbReference>
<evidence type="ECO:0000256" key="3">
    <source>
        <dbReference type="ARBA" id="ARBA00022729"/>
    </source>
</evidence>
<dbReference type="Gene3D" id="3.90.76.10">
    <property type="entry name" value="Dipeptide-binding Protein, Domain 1"/>
    <property type="match status" value="1"/>
</dbReference>
<evidence type="ECO:0000256" key="2">
    <source>
        <dbReference type="ARBA" id="ARBA00005695"/>
    </source>
</evidence>
<dbReference type="PANTHER" id="PTHR30290:SF38">
    <property type="entry name" value="D,D-DIPEPTIDE-BINDING PERIPLASMIC PROTEIN DDPA-RELATED"/>
    <property type="match status" value="1"/>
</dbReference>
<dbReference type="PANTHER" id="PTHR30290">
    <property type="entry name" value="PERIPLASMIC BINDING COMPONENT OF ABC TRANSPORTER"/>
    <property type="match status" value="1"/>
</dbReference>
<dbReference type="PROSITE" id="PS51257">
    <property type="entry name" value="PROKAR_LIPOPROTEIN"/>
    <property type="match status" value="1"/>
</dbReference>
<comment type="subcellular location">
    <subcellularLocation>
        <location evidence="1">Cell membrane</location>
        <topology evidence="1">Lipid-anchor</topology>
    </subcellularLocation>
</comment>
<evidence type="ECO:0000259" key="5">
    <source>
        <dbReference type="Pfam" id="PF00496"/>
    </source>
</evidence>
<dbReference type="InterPro" id="IPR030678">
    <property type="entry name" value="Peptide/Ni-bd"/>
</dbReference>
<gene>
    <name evidence="6" type="ORF">JOF47_003351</name>
</gene>
<feature type="domain" description="Solute-binding protein family 5" evidence="5">
    <location>
        <begin position="94"/>
        <end position="460"/>
    </location>
</feature>
<keyword evidence="7" id="KW-1185">Reference proteome</keyword>
<dbReference type="PIRSF" id="PIRSF002741">
    <property type="entry name" value="MppA"/>
    <property type="match status" value="1"/>
</dbReference>
<dbReference type="SUPFAM" id="SSF53850">
    <property type="entry name" value="Periplasmic binding protein-like II"/>
    <property type="match status" value="1"/>
</dbReference>
<dbReference type="InterPro" id="IPR000914">
    <property type="entry name" value="SBP_5_dom"/>
</dbReference>
<dbReference type="InterPro" id="IPR039424">
    <property type="entry name" value="SBP_5"/>
</dbReference>
<evidence type="ECO:0000256" key="1">
    <source>
        <dbReference type="ARBA" id="ARBA00004193"/>
    </source>
</evidence>
<dbReference type="Pfam" id="PF00496">
    <property type="entry name" value="SBP_bac_5"/>
    <property type="match status" value="1"/>
</dbReference>
<evidence type="ECO:0000313" key="7">
    <source>
        <dbReference type="Proteomes" id="UP001296993"/>
    </source>
</evidence>
<proteinExistence type="inferred from homology"/>
<dbReference type="Gene3D" id="3.10.105.10">
    <property type="entry name" value="Dipeptide-binding Protein, Domain 3"/>
    <property type="match status" value="1"/>
</dbReference>
<feature type="chain" id="PRO_5045796687" evidence="4">
    <location>
        <begin position="20"/>
        <end position="543"/>
    </location>
</feature>
<keyword evidence="3 4" id="KW-0732">Signal</keyword>
<dbReference type="CDD" id="cd00995">
    <property type="entry name" value="PBP2_NikA_DppA_OppA_like"/>
    <property type="match status" value="1"/>
</dbReference>
<feature type="signal peptide" evidence="4">
    <location>
        <begin position="1"/>
        <end position="19"/>
    </location>
</feature>
<reference evidence="6 7" key="1">
    <citation type="submission" date="2021-03" db="EMBL/GenBank/DDBJ databases">
        <title>Sequencing the genomes of 1000 actinobacteria strains.</title>
        <authorList>
            <person name="Klenk H.-P."/>
        </authorList>
    </citation>
    <scope>NUCLEOTIDE SEQUENCE [LARGE SCALE GENOMIC DNA]</scope>
    <source>
        <strain evidence="6 7">DSM 15797</strain>
    </source>
</reference>
<name>A0ABS4XH91_9MICC</name>
<dbReference type="EMBL" id="JAGIOF010000001">
    <property type="protein sequence ID" value="MBP2387840.1"/>
    <property type="molecule type" value="Genomic_DNA"/>
</dbReference>
<evidence type="ECO:0000313" key="6">
    <source>
        <dbReference type="EMBL" id="MBP2387840.1"/>
    </source>
</evidence>
<dbReference type="InterPro" id="IPR023765">
    <property type="entry name" value="SBP_5_CS"/>
</dbReference>
<evidence type="ECO:0000256" key="4">
    <source>
        <dbReference type="SAM" id="SignalP"/>
    </source>
</evidence>